<organism evidence="3 4">
    <name type="scientific">Allorhodopirellula solitaria</name>
    <dbReference type="NCBI Taxonomy" id="2527987"/>
    <lineage>
        <taxon>Bacteria</taxon>
        <taxon>Pseudomonadati</taxon>
        <taxon>Planctomycetota</taxon>
        <taxon>Planctomycetia</taxon>
        <taxon>Pirellulales</taxon>
        <taxon>Pirellulaceae</taxon>
        <taxon>Allorhodopirellula</taxon>
    </lineage>
</organism>
<dbReference type="Proteomes" id="UP000318053">
    <property type="component" value="Unassembled WGS sequence"/>
</dbReference>
<protein>
    <submittedName>
        <fullName evidence="3">Uncharacterized protein</fullName>
    </submittedName>
</protein>
<dbReference type="PANTHER" id="PTHR30327">
    <property type="entry name" value="UNCHARACTERIZED PROTEIN YQGE"/>
    <property type="match status" value="1"/>
</dbReference>
<dbReference type="SUPFAM" id="SSF143456">
    <property type="entry name" value="VC0467-like"/>
    <property type="match status" value="1"/>
</dbReference>
<reference evidence="3 4" key="1">
    <citation type="submission" date="2019-02" db="EMBL/GenBank/DDBJ databases">
        <title>Deep-cultivation of Planctomycetes and their phenomic and genomic characterization uncovers novel biology.</title>
        <authorList>
            <person name="Wiegand S."/>
            <person name="Jogler M."/>
            <person name="Boedeker C."/>
            <person name="Pinto D."/>
            <person name="Vollmers J."/>
            <person name="Rivas-Marin E."/>
            <person name="Kohn T."/>
            <person name="Peeters S.H."/>
            <person name="Heuer A."/>
            <person name="Rast P."/>
            <person name="Oberbeckmann S."/>
            <person name="Bunk B."/>
            <person name="Jeske O."/>
            <person name="Meyerdierks A."/>
            <person name="Storesund J.E."/>
            <person name="Kallscheuer N."/>
            <person name="Luecker S."/>
            <person name="Lage O.M."/>
            <person name="Pohl T."/>
            <person name="Merkel B.J."/>
            <person name="Hornburger P."/>
            <person name="Mueller R.-W."/>
            <person name="Bruemmer F."/>
            <person name="Labrenz M."/>
            <person name="Spormann A.M."/>
            <person name="Op Den Camp H."/>
            <person name="Overmann J."/>
            <person name="Amann R."/>
            <person name="Jetten M.S.M."/>
            <person name="Mascher T."/>
            <person name="Medema M.H."/>
            <person name="Devos D.P."/>
            <person name="Kaster A.-K."/>
            <person name="Ovreas L."/>
            <person name="Rohde M."/>
            <person name="Galperin M.Y."/>
            <person name="Jogler C."/>
        </authorList>
    </citation>
    <scope>NUCLEOTIDE SEQUENCE [LARGE SCALE GENOMIC DNA]</scope>
    <source>
        <strain evidence="3 4">CA85</strain>
    </source>
</reference>
<comment type="caution">
    <text evidence="3">The sequence shown here is derived from an EMBL/GenBank/DDBJ whole genome shotgun (WGS) entry which is preliminary data.</text>
</comment>
<name>A0A5C5YJT3_9BACT</name>
<dbReference type="EMBL" id="SJPK01000001">
    <property type="protein sequence ID" value="TWT75154.1"/>
    <property type="molecule type" value="Genomic_DNA"/>
</dbReference>
<dbReference type="OrthoDB" id="264854at2"/>
<evidence type="ECO:0000256" key="1">
    <source>
        <dbReference type="ARBA" id="ARBA00009600"/>
    </source>
</evidence>
<proteinExistence type="inferred from homology"/>
<dbReference type="Pfam" id="PF02622">
    <property type="entry name" value="DUF179"/>
    <property type="match status" value="1"/>
</dbReference>
<dbReference type="AlphaFoldDB" id="A0A5C5YJT3"/>
<dbReference type="InterPro" id="IPR003774">
    <property type="entry name" value="AlgH-like"/>
</dbReference>
<feature type="compositionally biased region" description="Polar residues" evidence="2">
    <location>
        <begin position="62"/>
        <end position="72"/>
    </location>
</feature>
<feature type="region of interest" description="Disordered" evidence="2">
    <location>
        <begin position="87"/>
        <end position="117"/>
    </location>
</feature>
<evidence type="ECO:0000313" key="3">
    <source>
        <dbReference type="EMBL" id="TWT75154.1"/>
    </source>
</evidence>
<dbReference type="RefSeq" id="WP_146389628.1">
    <property type="nucleotide sequence ID" value="NZ_SJPK01000001.1"/>
</dbReference>
<accession>A0A5C5YJT3</accession>
<dbReference type="PANTHER" id="PTHR30327:SF1">
    <property type="entry name" value="UPF0301 PROTEIN YQGE"/>
    <property type="match status" value="1"/>
</dbReference>
<keyword evidence="4" id="KW-1185">Reference proteome</keyword>
<feature type="region of interest" description="Disordered" evidence="2">
    <location>
        <begin position="51"/>
        <end position="72"/>
    </location>
</feature>
<sequence>MRNSQVGDLLVATTEVDGTVLNRGVCLLVYEDEESAVGVMLNRPMRLFQSPQNQELPGEIQLPNSNPTNRLSQFETPAEADAVDFSGDEAADDAPDSVSSPNSPAEHAVAFTGPSGDPEAGEILAGKSLYFGGPLSGPVVAVHGAEHLAEAEAGEGIFVAAQRDYLEALLQAEQPVPYRLIVGHLGWSQYQLSNEIEDGVWHRIRATNDILSTADEWLWPKLIRAATAGSVSRWLGTEHVADAHLLN</sequence>
<evidence type="ECO:0000256" key="2">
    <source>
        <dbReference type="SAM" id="MobiDB-lite"/>
    </source>
</evidence>
<dbReference type="Gene3D" id="3.40.1740.10">
    <property type="entry name" value="VC0467-like"/>
    <property type="match status" value="1"/>
</dbReference>
<comment type="similarity">
    <text evidence="1">Belongs to the UPF0301 (AlgH) family.</text>
</comment>
<evidence type="ECO:0000313" key="4">
    <source>
        <dbReference type="Proteomes" id="UP000318053"/>
    </source>
</evidence>
<gene>
    <name evidence="3" type="ORF">CA85_04430</name>
</gene>
<dbReference type="GO" id="GO:0005829">
    <property type="term" value="C:cytosol"/>
    <property type="evidence" value="ECO:0007669"/>
    <property type="project" value="TreeGrafter"/>
</dbReference>